<feature type="transmembrane region" description="Helical" evidence="17">
    <location>
        <begin position="1484"/>
        <end position="1504"/>
    </location>
</feature>
<feature type="compositionally biased region" description="Polar residues" evidence="18">
    <location>
        <begin position="1659"/>
        <end position="1668"/>
    </location>
</feature>
<feature type="binding site" evidence="15">
    <location>
        <position position="906"/>
    </location>
    <ligand>
        <name>ATP</name>
        <dbReference type="ChEBI" id="CHEBI:30616"/>
    </ligand>
</feature>
<dbReference type="CDD" id="cd02073">
    <property type="entry name" value="P-type_ATPase_APLT_Dnf-like"/>
    <property type="match status" value="1"/>
</dbReference>
<dbReference type="HOGENOM" id="CLU_000846_0_1_1"/>
<feature type="binding site" evidence="15">
    <location>
        <position position="1092"/>
    </location>
    <ligand>
        <name>ATP</name>
        <dbReference type="ChEBI" id="CHEBI:30616"/>
    </ligand>
</feature>
<keyword evidence="3" id="KW-0813">Transport</keyword>
<comment type="subcellular location">
    <subcellularLocation>
        <location evidence="1">Endomembrane system</location>
        <topology evidence="1">Multi-pass membrane protein</topology>
    </subcellularLocation>
    <subcellularLocation>
        <location evidence="17">Membrane</location>
        <topology evidence="17">Multi-pass membrane protein</topology>
    </subcellularLocation>
</comment>
<feature type="transmembrane region" description="Helical" evidence="17">
    <location>
        <begin position="1444"/>
        <end position="1464"/>
    </location>
</feature>
<feature type="compositionally biased region" description="Low complexity" evidence="18">
    <location>
        <begin position="1643"/>
        <end position="1658"/>
    </location>
</feature>
<dbReference type="GO" id="GO:0016887">
    <property type="term" value="F:ATP hydrolysis activity"/>
    <property type="evidence" value="ECO:0007669"/>
    <property type="project" value="InterPro"/>
</dbReference>
<dbReference type="STRING" id="559304.G8XZ98"/>
<feature type="transmembrane region" description="Helical" evidence="17">
    <location>
        <begin position="707"/>
        <end position="726"/>
    </location>
</feature>
<evidence type="ECO:0000256" key="8">
    <source>
        <dbReference type="ARBA" id="ARBA00022842"/>
    </source>
</evidence>
<organism evidence="21 22">
    <name type="scientific">Pichia sorbitophila (strain ATCC MYA-4447 / BCRC 22081 / CBS 7064 / NBRC 10061 / NRRL Y-12695)</name>
    <name type="common">Hybrid yeast</name>
    <dbReference type="NCBI Taxonomy" id="559304"/>
    <lineage>
        <taxon>Eukaryota</taxon>
        <taxon>Fungi</taxon>
        <taxon>Dikarya</taxon>
        <taxon>Ascomycota</taxon>
        <taxon>Saccharomycotina</taxon>
        <taxon>Pichiomycetes</taxon>
        <taxon>Debaryomycetaceae</taxon>
        <taxon>Millerozyma</taxon>
    </lineage>
</organism>
<feature type="binding site" evidence="15">
    <location>
        <position position="947"/>
    </location>
    <ligand>
        <name>ATP</name>
        <dbReference type="ChEBI" id="CHEBI:30616"/>
    </ligand>
</feature>
<feature type="binding site" evidence="15">
    <location>
        <position position="773"/>
    </location>
    <ligand>
        <name>ATP</name>
        <dbReference type="ChEBI" id="CHEBI:30616"/>
    </ligand>
</feature>
<dbReference type="SFLD" id="SFLDS00003">
    <property type="entry name" value="Haloacid_Dehalogenase"/>
    <property type="match status" value="1"/>
</dbReference>
<feature type="binding site" evidence="15">
    <location>
        <position position="1213"/>
    </location>
    <ligand>
        <name>ATP</name>
        <dbReference type="ChEBI" id="CHEBI:30616"/>
    </ligand>
</feature>
<comment type="cofactor">
    <cofactor evidence="16">
        <name>Mg(2+)</name>
        <dbReference type="ChEBI" id="CHEBI:18420"/>
    </cofactor>
</comment>
<dbReference type="InterPro" id="IPR001757">
    <property type="entry name" value="P_typ_ATPase"/>
</dbReference>
<feature type="region of interest" description="Disordered" evidence="18">
    <location>
        <begin position="187"/>
        <end position="272"/>
    </location>
</feature>
<evidence type="ECO:0000313" key="22">
    <source>
        <dbReference type="Proteomes" id="UP000005222"/>
    </source>
</evidence>
<evidence type="ECO:0000256" key="18">
    <source>
        <dbReference type="SAM" id="MobiDB-lite"/>
    </source>
</evidence>
<feature type="binding site" evidence="15">
    <location>
        <position position="1242"/>
    </location>
    <ligand>
        <name>ATP</name>
        <dbReference type="ChEBI" id="CHEBI:30616"/>
    </ligand>
</feature>
<dbReference type="Pfam" id="PF16209">
    <property type="entry name" value="PhoLip_ATPase_N"/>
    <property type="match status" value="1"/>
</dbReference>
<dbReference type="FunCoup" id="G8XZ98">
    <property type="interactions" value="82"/>
</dbReference>
<dbReference type="Pfam" id="PF13246">
    <property type="entry name" value="Cation_ATPase"/>
    <property type="match status" value="1"/>
</dbReference>
<feature type="domain" description="P-type ATPase C-terminal" evidence="20">
    <location>
        <begin position="1265"/>
        <end position="1513"/>
    </location>
</feature>
<feature type="transmembrane region" description="Helical" evidence="17">
    <location>
        <begin position="1379"/>
        <end position="1397"/>
    </location>
</feature>
<dbReference type="InterPro" id="IPR023214">
    <property type="entry name" value="HAD_sf"/>
</dbReference>
<dbReference type="PROSITE" id="PS00154">
    <property type="entry name" value="ATPASE_E1_E2"/>
    <property type="match status" value="1"/>
</dbReference>
<evidence type="ECO:0000256" key="12">
    <source>
        <dbReference type="ARBA" id="ARBA00034036"/>
    </source>
</evidence>
<evidence type="ECO:0000256" key="11">
    <source>
        <dbReference type="ARBA" id="ARBA00023136"/>
    </source>
</evidence>
<feature type="compositionally biased region" description="Low complexity" evidence="18">
    <location>
        <begin position="112"/>
        <end position="127"/>
    </location>
</feature>
<reference evidence="21 22" key="1">
    <citation type="journal article" date="2012" name="G3 (Bethesda)">
        <title>Pichia sorbitophila, an interspecies yeast hybrid reveals early steps of genome resolution following polyploidization.</title>
        <authorList>
            <person name="Leh Louis V."/>
            <person name="Despons L."/>
            <person name="Friedrich A."/>
            <person name="Martin T."/>
            <person name="Durrens P."/>
            <person name="Casaregola S."/>
            <person name="Neuveglise C."/>
            <person name="Fairhead C."/>
            <person name="Marck C."/>
            <person name="Cruz J.A."/>
            <person name="Straub M.L."/>
            <person name="Kugler V."/>
            <person name="Sacerdot C."/>
            <person name="Uzunov Z."/>
            <person name="Thierry A."/>
            <person name="Weiss S."/>
            <person name="Bleykasten C."/>
            <person name="De Montigny J."/>
            <person name="Jacques N."/>
            <person name="Jung P."/>
            <person name="Lemaire M."/>
            <person name="Mallet S."/>
            <person name="Morel G."/>
            <person name="Richard G.F."/>
            <person name="Sarkar A."/>
            <person name="Savel G."/>
            <person name="Schacherer J."/>
            <person name="Seret M.L."/>
            <person name="Talla E."/>
            <person name="Samson G."/>
            <person name="Jubin C."/>
            <person name="Poulain J."/>
            <person name="Vacherie B."/>
            <person name="Barbe V."/>
            <person name="Pelletier E."/>
            <person name="Sherman D.J."/>
            <person name="Westhof E."/>
            <person name="Weissenbach J."/>
            <person name="Baret P.V."/>
            <person name="Wincker P."/>
            <person name="Gaillardin C."/>
            <person name="Dujon B."/>
            <person name="Souciet J.L."/>
        </authorList>
    </citation>
    <scope>NUCLEOTIDE SEQUENCE [LARGE SCALE GENOMIC DNA]</scope>
    <source>
        <strain evidence="22">ATCC MYA-4447 / BCRC 22081 / CBS 7064 / NBRC 10061 / NRRL Y-12695</strain>
    </source>
</reference>
<feature type="transmembrane region" description="Helical" evidence="17">
    <location>
        <begin position="1328"/>
        <end position="1349"/>
    </location>
</feature>
<feature type="compositionally biased region" description="Low complexity" evidence="18">
    <location>
        <begin position="55"/>
        <end position="70"/>
    </location>
</feature>
<dbReference type="GO" id="GO:0140346">
    <property type="term" value="F:phosphatidylserine flippase activity"/>
    <property type="evidence" value="ECO:0007669"/>
    <property type="project" value="UniProtKB-ARBA"/>
</dbReference>
<dbReference type="FunFam" id="3.40.50.1000:FF:000014">
    <property type="entry name" value="Phospholipid-transporting ATPase"/>
    <property type="match status" value="1"/>
</dbReference>
<keyword evidence="11 17" id="KW-0472">Membrane</keyword>
<feature type="region of interest" description="Disordered" evidence="18">
    <location>
        <begin position="1"/>
        <end position="140"/>
    </location>
</feature>
<feature type="transmembrane region" description="Helical" evidence="17">
    <location>
        <begin position="656"/>
        <end position="680"/>
    </location>
</feature>
<keyword evidence="5 16" id="KW-0479">Metal-binding</keyword>
<feature type="region of interest" description="Disordered" evidence="18">
    <location>
        <begin position="1582"/>
        <end position="1668"/>
    </location>
</feature>
<evidence type="ECO:0000256" key="3">
    <source>
        <dbReference type="ARBA" id="ARBA00022448"/>
    </source>
</evidence>
<dbReference type="EC" id="7.6.2.1" evidence="17"/>
<comment type="similarity">
    <text evidence="2 17">Belongs to the cation transport ATPase (P-type) (TC 3.A.3) family. Type IV subfamily.</text>
</comment>
<feature type="transmembrane region" description="Helical" evidence="17">
    <location>
        <begin position="346"/>
        <end position="365"/>
    </location>
</feature>
<dbReference type="Pfam" id="PF16212">
    <property type="entry name" value="PhoLip_ATPase_C"/>
    <property type="match status" value="1"/>
</dbReference>
<proteinExistence type="inferred from homology"/>
<feature type="binding site" evidence="16">
    <location>
        <position position="1239"/>
    </location>
    <ligand>
        <name>Mg(2+)</name>
        <dbReference type="ChEBI" id="CHEBI:18420"/>
    </ligand>
</feature>
<name>G8XZ98_PICSO</name>
<dbReference type="InterPro" id="IPR023299">
    <property type="entry name" value="ATPase_P-typ_cyto_dom_N"/>
</dbReference>
<dbReference type="InterPro" id="IPR032631">
    <property type="entry name" value="P-type_ATPase_N"/>
</dbReference>
<feature type="binding site" evidence="16">
    <location>
        <position position="772"/>
    </location>
    <ligand>
        <name>Mg(2+)</name>
        <dbReference type="ChEBI" id="CHEBI:18420"/>
    </ligand>
</feature>
<evidence type="ECO:0000256" key="13">
    <source>
        <dbReference type="ARBA" id="ARBA00049128"/>
    </source>
</evidence>
<evidence type="ECO:0000313" key="21">
    <source>
        <dbReference type="EMBL" id="CCE87007.1"/>
    </source>
</evidence>
<dbReference type="Gene3D" id="2.70.150.10">
    <property type="entry name" value="Calcium-transporting ATPase, cytoplasmic transduction domain A"/>
    <property type="match status" value="1"/>
</dbReference>
<dbReference type="GO" id="GO:0012505">
    <property type="term" value="C:endomembrane system"/>
    <property type="evidence" value="ECO:0007669"/>
    <property type="project" value="UniProtKB-SubCell"/>
</dbReference>
<evidence type="ECO:0000256" key="16">
    <source>
        <dbReference type="PIRSR" id="PIRSR606539-3"/>
    </source>
</evidence>
<feature type="binding site" evidence="15">
    <location>
        <position position="774"/>
    </location>
    <ligand>
        <name>ATP</name>
        <dbReference type="ChEBI" id="CHEBI:30616"/>
    </ligand>
</feature>
<dbReference type="SUPFAM" id="SSF81653">
    <property type="entry name" value="Calcium ATPase, transduction domain A"/>
    <property type="match status" value="1"/>
</dbReference>
<dbReference type="InterPro" id="IPR023298">
    <property type="entry name" value="ATPase_P-typ_TM_dom_sf"/>
</dbReference>
<evidence type="ECO:0000256" key="2">
    <source>
        <dbReference type="ARBA" id="ARBA00008109"/>
    </source>
</evidence>
<dbReference type="OMA" id="IYADIDM"/>
<dbReference type="Proteomes" id="UP000005222">
    <property type="component" value="Chromosome N"/>
</dbReference>
<feature type="active site" description="4-aspartylphosphate intermediate" evidence="14">
    <location>
        <position position="772"/>
    </location>
</feature>
<feature type="binding site" evidence="15">
    <location>
        <position position="1243"/>
    </location>
    <ligand>
        <name>ATP</name>
        <dbReference type="ChEBI" id="CHEBI:30616"/>
    </ligand>
</feature>
<feature type="binding site" evidence="15">
    <location>
        <position position="1219"/>
    </location>
    <ligand>
        <name>ATP</name>
        <dbReference type="ChEBI" id="CHEBI:30616"/>
    </ligand>
</feature>
<evidence type="ECO:0000256" key="7">
    <source>
        <dbReference type="ARBA" id="ARBA00022840"/>
    </source>
</evidence>
<dbReference type="Gene3D" id="3.40.50.1000">
    <property type="entry name" value="HAD superfamily/HAD-like"/>
    <property type="match status" value="1"/>
</dbReference>
<feature type="compositionally biased region" description="Basic residues" evidence="18">
    <location>
        <begin position="188"/>
        <end position="202"/>
    </location>
</feature>
<feature type="binding site" evidence="15">
    <location>
        <position position="976"/>
    </location>
    <ligand>
        <name>ATP</name>
        <dbReference type="ChEBI" id="CHEBI:30616"/>
    </ligand>
</feature>
<dbReference type="PANTHER" id="PTHR24092:SF180">
    <property type="entry name" value="PHOSPHOLIPID-TRANSPORTING ATPASE DNF1-RELATED"/>
    <property type="match status" value="1"/>
</dbReference>
<feature type="transmembrane region" description="Helical" evidence="17">
    <location>
        <begin position="1417"/>
        <end position="1437"/>
    </location>
</feature>
<feature type="compositionally biased region" description="Basic and acidic residues" evidence="18">
    <location>
        <begin position="20"/>
        <end position="54"/>
    </location>
</feature>
<sequence length="1723" mass="194628">MSFRNKSKGSQGGGTDQSPFEDRHARFEDGEEMGGDRVVRQESDRRNFSDESFRSARSASGSSKQSQSEFVVRGAPPEYETDGDSVDSVLNTPNINVASPRSRRQSLRFQIPAASGTPPTSASGSSANDSHAKHTMHSGMESPFMDKHVILEDEVYDSKSPFADSNESTFVGTDNALEAPVNREATVTKRHRWGTMRNKKGRPQNDIGRSKTMKGLLQHNKSILRSKSRKNRPRHGSIRKPNTGTDLPQDSDDDDSDNTPKDPRDKKEEKRSVVFNLPLPEEYLDPETGKPTTTYSRNKIRTTKYTPLTFLPKNIFNQFVHNIANIYFLVMNILGAFQIFGVPSPALAAVPLIVIVIITAIKDAIEDSRRTSSDLEINNQITHILGNNPSCVRKEYFYENPNQDEDKVSAWRRFKKLNSRLLFRFIAWCNRNLSKKGRAEKIRERNKDVNEENVNQRKSFDSAYMVSPRPSGETTRRSFQRGRPSTSAAERQLKFTRGYWKDVKVGDVIRVYSNEEIPADVVILSTSDADNCCYVETKNLDGETNLKVRQALKYGSVHQKIKKADDLVHHQFQIDSEGPHPNLYSYEGNLKYTTAGSDQMNQESISINNILLRGCTLRNTKWVIGIVVFTGDDTKIMLNAGITPTKQSRMSRELNYYVLMNFILLFIICFVAGLVNGLYYRTHHTSRDYFEFGTIAGTPAKNGIVDFFVALILYQSLVPISLYITIEIIKTAQVFFIYADLGMYYKRLDYPCTPKSWGISDDLGQIEYVFSDKTGTLTQNLMEFKKCTINGKMYGKAYTEAYAGLRKRQGIDVDAESAREREIIAKEKGEMVARLKNISMANSQYYDDLTFISEDFVNDLTDKENIRQKEADEHFMLVLALCHSILVEEDPNNPENLILKAQSPDELALVETARSLGFVFKGNTPRGVLVEIHGTMKEYQLLNTLEFNSTRKRMSAIIKIPGDKEGEEPKALLLCKGADSVIYDRLSRTKNDRNLLNSTAGHLESFATEGLRTLCIAQRELSWSEYTEWNARHLEASSSLDHREAKMEEVASYIEQELILLGGTAIEDRLQEGVPDSIETLGHAGIKLWVLTGDKVETAINIGFSCNLLGNDMELLIIKSSLSDEDMRKYGIVDTDKETIVLDKMISSLLKGNFNLEGTIEEVEQASDDHSPPGDGFGLVIDGDALKTVLNDKDIKRKFLLLCKQCKAVLCCRVSPAQKAAVVKLVKESLDVMTLAIGDGSNDVAMIQAANVGIGIVGEEGRQAAMSSDYAIGQFRFLTRLLLIHGRWSYKKFSEMIPSFFYKNVIFSIALFWYGVFSNFDGSYLFEFTYLTFYNLAFTSLPVIFLGIFDQDVPAKVSLLVPQLYRTGITRSEFTEPKFWCYMVDALYQSVISFFFPYLMYCKGFQNMQGLPLDHRFWMGIVVASISCISCNIYILSHQYRWDWLSSLIVVLSILVVYGWTGIWTSSMQSGEFYKAASQAFGTASVWACTFVGVLICLIPRVFYDFVKKIYWPADVDIIRECVRRGDFDPYPDNYDPTDPERPKISNYTSEVLRRMSMGAKSPPISSSSLGSTDLEHQPVPVHVHDYSGNRRSISGPRMNEDEDQLSTKKGVNDDEMTFMAQERPASRSSFTQRFRHNKHPSESAPSSSSHNAISLPHPTSQNTNRRSVWSRFSRNNNTQSFYDSGSLFDSYNATDSTSLRTEEIALEEFGAARPQSMSKDVT</sequence>
<feature type="domain" description="P-type ATPase N-terminal" evidence="19">
    <location>
        <begin position="291"/>
        <end position="339"/>
    </location>
</feature>
<dbReference type="SUPFAM" id="SSF81665">
    <property type="entry name" value="Calcium ATPase, transmembrane domain M"/>
    <property type="match status" value="1"/>
</dbReference>
<evidence type="ECO:0000259" key="19">
    <source>
        <dbReference type="Pfam" id="PF16209"/>
    </source>
</evidence>
<dbReference type="InterPro" id="IPR032630">
    <property type="entry name" value="P_typ_ATPase_c"/>
</dbReference>
<dbReference type="SUPFAM" id="SSF56784">
    <property type="entry name" value="HAD-like"/>
    <property type="match status" value="1"/>
</dbReference>
<feature type="region of interest" description="Disordered" evidence="18">
    <location>
        <begin position="439"/>
        <end position="489"/>
    </location>
</feature>
<dbReference type="InterPro" id="IPR006539">
    <property type="entry name" value="P-type_ATPase_IV"/>
</dbReference>
<feature type="transmembrane region" description="Helical" evidence="17">
    <location>
        <begin position="1300"/>
        <end position="1316"/>
    </location>
</feature>
<keyword evidence="10 17" id="KW-1133">Transmembrane helix</keyword>
<dbReference type="NCBIfam" id="TIGR01494">
    <property type="entry name" value="ATPase_P-type"/>
    <property type="match status" value="1"/>
</dbReference>
<dbReference type="SFLD" id="SFLDF00027">
    <property type="entry name" value="p-type_atpase"/>
    <property type="match status" value="1"/>
</dbReference>
<evidence type="ECO:0000256" key="9">
    <source>
        <dbReference type="ARBA" id="ARBA00022967"/>
    </source>
</evidence>
<dbReference type="InterPro" id="IPR008250">
    <property type="entry name" value="ATPase_P-typ_transduc_dom_A_sf"/>
</dbReference>
<comment type="catalytic activity">
    <reaction evidence="13">
        <text>a 1,2-diacyl-sn-glycero-3-phosphoethanolamine(out) + ATP + H2O = a 1,2-diacyl-sn-glycero-3-phosphoethanolamine(in) + ADP + phosphate + H(+)</text>
        <dbReference type="Rhea" id="RHEA:66132"/>
        <dbReference type="ChEBI" id="CHEBI:15377"/>
        <dbReference type="ChEBI" id="CHEBI:15378"/>
        <dbReference type="ChEBI" id="CHEBI:30616"/>
        <dbReference type="ChEBI" id="CHEBI:43474"/>
        <dbReference type="ChEBI" id="CHEBI:64612"/>
        <dbReference type="ChEBI" id="CHEBI:456216"/>
    </reaction>
    <physiologicalReaction direction="left-to-right" evidence="13">
        <dbReference type="Rhea" id="RHEA:66133"/>
    </physiologicalReaction>
</comment>
<gene>
    <name evidence="21" type="primary">Piso0_005533</name>
    <name evidence="21" type="ORF">GNLVRS01_PISO0N17173g</name>
</gene>
<feature type="binding site" evidence="16">
    <location>
        <position position="1243"/>
    </location>
    <ligand>
        <name>Mg(2+)</name>
        <dbReference type="ChEBI" id="CHEBI:18420"/>
    </ligand>
</feature>
<feature type="binding site" evidence="15">
    <location>
        <position position="772"/>
    </location>
    <ligand>
        <name>ATP</name>
        <dbReference type="ChEBI" id="CHEBI:30616"/>
    </ligand>
</feature>
<dbReference type="GO" id="GO:0005886">
    <property type="term" value="C:plasma membrane"/>
    <property type="evidence" value="ECO:0007669"/>
    <property type="project" value="TreeGrafter"/>
</dbReference>
<dbReference type="GO" id="GO:0005524">
    <property type="term" value="F:ATP binding"/>
    <property type="evidence" value="ECO:0007669"/>
    <property type="project" value="UniProtKB-UniRule"/>
</dbReference>
<evidence type="ECO:0000256" key="6">
    <source>
        <dbReference type="ARBA" id="ARBA00022741"/>
    </source>
</evidence>
<evidence type="ECO:0000256" key="15">
    <source>
        <dbReference type="PIRSR" id="PIRSR606539-2"/>
    </source>
</evidence>
<keyword evidence="6 15" id="KW-0547">Nucleotide-binding</keyword>
<dbReference type="FunFam" id="3.40.1110.10:FF:000048">
    <property type="entry name" value="Phospholipid-transporting ATPase"/>
    <property type="match status" value="1"/>
</dbReference>
<evidence type="ECO:0000256" key="17">
    <source>
        <dbReference type="RuleBase" id="RU362033"/>
    </source>
</evidence>
<evidence type="ECO:0000256" key="10">
    <source>
        <dbReference type="ARBA" id="ARBA00022989"/>
    </source>
</evidence>
<dbReference type="InterPro" id="IPR044492">
    <property type="entry name" value="P_typ_ATPase_HD_dom"/>
</dbReference>
<protein>
    <recommendedName>
        <fullName evidence="17">Phospholipid-transporting ATPase</fullName>
        <ecNumber evidence="17">7.6.2.1</ecNumber>
    </recommendedName>
</protein>
<keyword evidence="4 17" id="KW-0812">Transmembrane</keyword>
<accession>G8XZ98</accession>
<keyword evidence="22" id="KW-1185">Reference proteome</keyword>
<evidence type="ECO:0000256" key="4">
    <source>
        <dbReference type="ARBA" id="ARBA00022692"/>
    </source>
</evidence>
<evidence type="ECO:0000256" key="1">
    <source>
        <dbReference type="ARBA" id="ARBA00004127"/>
    </source>
</evidence>
<dbReference type="InterPro" id="IPR036412">
    <property type="entry name" value="HAD-like_sf"/>
</dbReference>
<comment type="catalytic activity">
    <reaction evidence="12 17">
        <text>ATP + H2O + phospholipidSide 1 = ADP + phosphate + phospholipidSide 2.</text>
        <dbReference type="EC" id="7.6.2.1"/>
    </reaction>
</comment>
<feature type="binding site" evidence="15">
    <location>
        <position position="1094"/>
    </location>
    <ligand>
        <name>ATP</name>
        <dbReference type="ChEBI" id="CHEBI:30616"/>
    </ligand>
</feature>
<dbReference type="PANTHER" id="PTHR24092">
    <property type="entry name" value="PROBABLE PHOSPHOLIPID-TRANSPORTING ATPASE"/>
    <property type="match status" value="1"/>
</dbReference>
<feature type="compositionally biased region" description="Basic and acidic residues" evidence="18">
    <location>
        <begin position="258"/>
        <end position="272"/>
    </location>
</feature>
<feature type="compositionally biased region" description="Polar residues" evidence="18">
    <location>
        <begin position="88"/>
        <end position="99"/>
    </location>
</feature>
<evidence type="ECO:0000256" key="5">
    <source>
        <dbReference type="ARBA" id="ARBA00022723"/>
    </source>
</evidence>
<feature type="binding site" evidence="16">
    <location>
        <position position="774"/>
    </location>
    <ligand>
        <name>Mg(2+)</name>
        <dbReference type="ChEBI" id="CHEBI:18420"/>
    </ligand>
</feature>
<dbReference type="PRINTS" id="PR00119">
    <property type="entry name" value="CATATPASE"/>
</dbReference>
<evidence type="ECO:0000259" key="20">
    <source>
        <dbReference type="Pfam" id="PF16212"/>
    </source>
</evidence>
<keyword evidence="7 15" id="KW-0067">ATP-binding</keyword>
<dbReference type="InParanoid" id="G8XZ98"/>
<dbReference type="OrthoDB" id="377733at2759"/>
<keyword evidence="8 16" id="KW-0460">Magnesium</keyword>
<dbReference type="NCBIfam" id="TIGR01652">
    <property type="entry name" value="ATPase-Plipid"/>
    <property type="match status" value="1"/>
</dbReference>
<dbReference type="SFLD" id="SFLDG00002">
    <property type="entry name" value="C1.7:_P-type_atpase_like"/>
    <property type="match status" value="1"/>
</dbReference>
<keyword evidence="9 17" id="KW-1278">Translocase</keyword>
<dbReference type="GO" id="GO:0000287">
    <property type="term" value="F:magnesium ion binding"/>
    <property type="evidence" value="ECO:0007669"/>
    <property type="project" value="UniProtKB-UniRule"/>
</dbReference>
<dbReference type="Gene3D" id="3.40.1110.10">
    <property type="entry name" value="Calcium-transporting ATPase, cytoplasmic domain N"/>
    <property type="match status" value="1"/>
</dbReference>
<feature type="compositionally biased region" description="Basic residues" evidence="18">
    <location>
        <begin position="222"/>
        <end position="238"/>
    </location>
</feature>
<feature type="binding site" evidence="15">
    <location>
        <position position="1012"/>
    </location>
    <ligand>
        <name>ATP</name>
        <dbReference type="ChEBI" id="CHEBI:30616"/>
    </ligand>
</feature>
<dbReference type="EMBL" id="FO082046">
    <property type="protein sequence ID" value="CCE87007.1"/>
    <property type="molecule type" value="Genomic_DNA"/>
</dbReference>
<dbReference type="eggNOG" id="KOG0206">
    <property type="taxonomic scope" value="Eukaryota"/>
</dbReference>
<feature type="compositionally biased region" description="Basic and acidic residues" evidence="18">
    <location>
        <begin position="439"/>
        <end position="460"/>
    </location>
</feature>
<feature type="binding site" evidence="15">
    <location>
        <position position="1093"/>
    </location>
    <ligand>
        <name>ATP</name>
        <dbReference type="ChEBI" id="CHEBI:30616"/>
    </ligand>
</feature>
<dbReference type="SUPFAM" id="SSF81660">
    <property type="entry name" value="Metal cation-transporting ATPase, ATP-binding domain N"/>
    <property type="match status" value="1"/>
</dbReference>
<dbReference type="InterPro" id="IPR018303">
    <property type="entry name" value="ATPase_P-typ_P_site"/>
</dbReference>
<evidence type="ECO:0000256" key="14">
    <source>
        <dbReference type="PIRSR" id="PIRSR606539-1"/>
    </source>
</evidence>